<dbReference type="InterPro" id="IPR010964">
    <property type="entry name" value="M20A_pepV-rel"/>
</dbReference>
<reference evidence="9" key="1">
    <citation type="submission" date="2019-08" db="EMBL/GenBank/DDBJ databases">
        <authorList>
            <person name="Kucharzyk K."/>
            <person name="Murdoch R.W."/>
            <person name="Higgins S."/>
            <person name="Loffler F."/>
        </authorList>
    </citation>
    <scope>NUCLEOTIDE SEQUENCE</scope>
</reference>
<accession>A0A644ZZM2</accession>
<dbReference type="GO" id="GO:0006508">
    <property type="term" value="P:proteolysis"/>
    <property type="evidence" value="ECO:0007669"/>
    <property type="project" value="UniProtKB-KW"/>
</dbReference>
<dbReference type="PANTHER" id="PTHR43808">
    <property type="entry name" value="ACETYLORNITHINE DEACETYLASE"/>
    <property type="match status" value="1"/>
</dbReference>
<keyword evidence="3" id="KW-0479">Metal-binding</keyword>
<organism evidence="9">
    <name type="scientific">bioreactor metagenome</name>
    <dbReference type="NCBI Taxonomy" id="1076179"/>
    <lineage>
        <taxon>unclassified sequences</taxon>
        <taxon>metagenomes</taxon>
        <taxon>ecological metagenomes</taxon>
    </lineage>
</organism>
<dbReference type="AlphaFoldDB" id="A0A644ZZM2"/>
<evidence type="ECO:0000313" key="9">
    <source>
        <dbReference type="EMBL" id="MPM45898.1"/>
    </source>
</evidence>
<dbReference type="Pfam" id="PF01546">
    <property type="entry name" value="Peptidase_M20"/>
    <property type="match status" value="1"/>
</dbReference>
<proteinExistence type="predicted"/>
<keyword evidence="6 9" id="KW-0224">Dipeptidase</keyword>
<dbReference type="Gene3D" id="3.40.630.10">
    <property type="entry name" value="Zn peptidases"/>
    <property type="match status" value="1"/>
</dbReference>
<dbReference type="PANTHER" id="PTHR43808:SF31">
    <property type="entry name" value="N-ACETYL-L-CITRULLINE DEACETYLASE"/>
    <property type="match status" value="1"/>
</dbReference>
<name>A0A644ZZM2_9ZZZZ</name>
<dbReference type="InterPro" id="IPR011650">
    <property type="entry name" value="Peptidase_M20_dimer"/>
</dbReference>
<gene>
    <name evidence="9" type="ORF">SDC9_92590</name>
</gene>
<keyword evidence="7" id="KW-0482">Metalloprotease</keyword>
<dbReference type="GO" id="GO:0008270">
    <property type="term" value="F:zinc ion binding"/>
    <property type="evidence" value="ECO:0007669"/>
    <property type="project" value="InterPro"/>
</dbReference>
<dbReference type="GO" id="GO:0016805">
    <property type="term" value="F:dipeptidase activity"/>
    <property type="evidence" value="ECO:0007669"/>
    <property type="project" value="UniProtKB-KW"/>
</dbReference>
<dbReference type="GO" id="GO:0008777">
    <property type="term" value="F:acetylornithine deacetylase activity"/>
    <property type="evidence" value="ECO:0007669"/>
    <property type="project" value="TreeGrafter"/>
</dbReference>
<evidence type="ECO:0000256" key="2">
    <source>
        <dbReference type="ARBA" id="ARBA00022670"/>
    </source>
</evidence>
<comment type="cofactor">
    <cofactor evidence="1">
        <name>Zn(2+)</name>
        <dbReference type="ChEBI" id="CHEBI:29105"/>
    </cofactor>
</comment>
<evidence type="ECO:0000256" key="5">
    <source>
        <dbReference type="ARBA" id="ARBA00022833"/>
    </source>
</evidence>
<feature type="domain" description="Peptidase M20 dimerisation" evidence="8">
    <location>
        <begin position="258"/>
        <end position="334"/>
    </location>
</feature>
<dbReference type="NCBIfam" id="TIGR01887">
    <property type="entry name" value="dipeptidaselike"/>
    <property type="match status" value="1"/>
</dbReference>
<dbReference type="EC" id="3.4.13.-" evidence="9"/>
<comment type="caution">
    <text evidence="9">The sequence shown here is derived from an EMBL/GenBank/DDBJ whole genome shotgun (WGS) entry which is preliminary data.</text>
</comment>
<keyword evidence="5" id="KW-0862">Zinc</keyword>
<keyword evidence="2" id="KW-0645">Protease</keyword>
<dbReference type="Gene3D" id="3.30.70.360">
    <property type="match status" value="2"/>
</dbReference>
<dbReference type="InterPro" id="IPR050072">
    <property type="entry name" value="Peptidase_M20A"/>
</dbReference>
<sequence>MDLKQQVHAKVWGYQEDMIRDIFELVAVDSVKTEAKEGKPFGDGPAEALVKAEAVAKRLGFQTTNLDNYVVYTHSGEGKERIGVLGHVDIVPLGEGWTKNPLGGDRDEKFIYGRGVSDNKGPCVMSLYALKIIQELGIPLTKEVRIIMGANEESGMQCVKYYREKEGGFDYAFSPDAAFPVTFGEKGSYRANFSGSKLGKGSVQLLSAKGGNAPNVVCPACDVVLLAGSESNKIQAAFEAYLAAHQLHGKVTVSGNELHLRLEGIAAHASRPELGVNSISHMMAFLGTVLEDVPFVNGYNRCVGMAYNGENCGVDVSDEYGRLTFNVGMISTENDTITSTIDIRFPVTIQDFTPHAETIVQGFAADGLEIKGARIGKPLFVAPDSPLVKILSEVYVDITGDTVNQPATMGGGTYAKNFDNCVAFGAEFVGDENNIHNIDERIEIEKMLKATEIIVHALIRLNSH</sequence>
<keyword evidence="4 9" id="KW-0378">Hydrolase</keyword>
<dbReference type="GO" id="GO:0006526">
    <property type="term" value="P:L-arginine biosynthetic process"/>
    <property type="evidence" value="ECO:0007669"/>
    <property type="project" value="TreeGrafter"/>
</dbReference>
<evidence type="ECO:0000256" key="6">
    <source>
        <dbReference type="ARBA" id="ARBA00022997"/>
    </source>
</evidence>
<evidence type="ECO:0000256" key="7">
    <source>
        <dbReference type="ARBA" id="ARBA00023049"/>
    </source>
</evidence>
<dbReference type="EMBL" id="VSSQ01011060">
    <property type="protein sequence ID" value="MPM45898.1"/>
    <property type="molecule type" value="Genomic_DNA"/>
</dbReference>
<evidence type="ECO:0000256" key="3">
    <source>
        <dbReference type="ARBA" id="ARBA00022723"/>
    </source>
</evidence>
<dbReference type="Pfam" id="PF07687">
    <property type="entry name" value="M20_dimer"/>
    <property type="match status" value="1"/>
</dbReference>
<protein>
    <submittedName>
        <fullName evidence="9">Putative dipeptidase</fullName>
        <ecNumber evidence="9">3.4.13.-</ecNumber>
    </submittedName>
</protein>
<dbReference type="SUPFAM" id="SSF53187">
    <property type="entry name" value="Zn-dependent exopeptidases"/>
    <property type="match status" value="1"/>
</dbReference>
<dbReference type="SUPFAM" id="SSF55031">
    <property type="entry name" value="Bacterial exopeptidase dimerisation domain"/>
    <property type="match status" value="1"/>
</dbReference>
<dbReference type="InterPro" id="IPR036264">
    <property type="entry name" value="Bact_exopeptidase_dim_dom"/>
</dbReference>
<evidence type="ECO:0000259" key="8">
    <source>
        <dbReference type="Pfam" id="PF07687"/>
    </source>
</evidence>
<dbReference type="InterPro" id="IPR002933">
    <property type="entry name" value="Peptidase_M20"/>
</dbReference>
<evidence type="ECO:0000256" key="1">
    <source>
        <dbReference type="ARBA" id="ARBA00001947"/>
    </source>
</evidence>
<dbReference type="GO" id="GO:0008237">
    <property type="term" value="F:metallopeptidase activity"/>
    <property type="evidence" value="ECO:0007669"/>
    <property type="project" value="UniProtKB-KW"/>
</dbReference>
<evidence type="ECO:0000256" key="4">
    <source>
        <dbReference type="ARBA" id="ARBA00022801"/>
    </source>
</evidence>